<feature type="domain" description="Peripheral subunit-binding (PSBD)" evidence="6">
    <location>
        <begin position="157"/>
        <end position="194"/>
    </location>
</feature>
<keyword evidence="4 7" id="KW-0808">Transferase</keyword>
<evidence type="ECO:0000313" key="8">
    <source>
        <dbReference type="Proteomes" id="UP000236642"/>
    </source>
</evidence>
<evidence type="ECO:0000313" key="7">
    <source>
        <dbReference type="EMBL" id="GBD08933.1"/>
    </source>
</evidence>
<dbReference type="PROSITE" id="PS00189">
    <property type="entry name" value="LIPOYL"/>
    <property type="match status" value="1"/>
</dbReference>
<dbReference type="InterPro" id="IPR004167">
    <property type="entry name" value="PSBD"/>
</dbReference>
<dbReference type="Gene3D" id="2.40.50.100">
    <property type="match status" value="1"/>
</dbReference>
<dbReference type="CDD" id="cd06849">
    <property type="entry name" value="lipoyl_domain"/>
    <property type="match status" value="1"/>
</dbReference>
<dbReference type="Pfam" id="PF00198">
    <property type="entry name" value="2-oxoacid_dh"/>
    <property type="match status" value="1"/>
</dbReference>
<evidence type="ECO:0000256" key="4">
    <source>
        <dbReference type="RuleBase" id="RU003423"/>
    </source>
</evidence>
<dbReference type="InterPro" id="IPR001078">
    <property type="entry name" value="2-oxoacid_DH_actylTfrase"/>
</dbReference>
<dbReference type="Pfam" id="PF02817">
    <property type="entry name" value="E3_binding"/>
    <property type="match status" value="2"/>
</dbReference>
<dbReference type="InterPro" id="IPR036625">
    <property type="entry name" value="E3-bd_dom_sf"/>
</dbReference>
<evidence type="ECO:0000256" key="2">
    <source>
        <dbReference type="ARBA" id="ARBA00007317"/>
    </source>
</evidence>
<feature type="domain" description="Lipoyl-binding" evidence="5">
    <location>
        <begin position="1"/>
        <end position="76"/>
    </location>
</feature>
<dbReference type="GO" id="GO:0016746">
    <property type="term" value="F:acyltransferase activity"/>
    <property type="evidence" value="ECO:0007669"/>
    <property type="project" value="UniProtKB-KW"/>
</dbReference>
<dbReference type="SUPFAM" id="SSF51230">
    <property type="entry name" value="Single hybrid motif"/>
    <property type="match status" value="1"/>
</dbReference>
<dbReference type="InterPro" id="IPR045257">
    <property type="entry name" value="E2/Pdx1"/>
</dbReference>
<name>A0A2H5Y661_9CHLR</name>
<dbReference type="PROSITE" id="PS51826">
    <property type="entry name" value="PSBD"/>
    <property type="match status" value="2"/>
</dbReference>
<dbReference type="PANTHER" id="PTHR23151">
    <property type="entry name" value="DIHYDROLIPOAMIDE ACETYL/SUCCINYL-TRANSFERASE-RELATED"/>
    <property type="match status" value="1"/>
</dbReference>
<keyword evidence="3 4" id="KW-0450">Lipoyl</keyword>
<comment type="caution">
    <text evidence="7">The sequence shown here is derived from an EMBL/GenBank/DDBJ whole genome shotgun (WGS) entry which is preliminary data.</text>
</comment>
<proteinExistence type="inferred from homology"/>
<dbReference type="Pfam" id="PF00364">
    <property type="entry name" value="Biotin_lipoyl"/>
    <property type="match status" value="1"/>
</dbReference>
<evidence type="ECO:0000256" key="1">
    <source>
        <dbReference type="ARBA" id="ARBA00001938"/>
    </source>
</evidence>
<dbReference type="InterPro" id="IPR003016">
    <property type="entry name" value="2-oxoA_DH_lipoyl-BS"/>
</dbReference>
<dbReference type="InterPro" id="IPR023213">
    <property type="entry name" value="CAT-like_dom_sf"/>
</dbReference>
<evidence type="ECO:0000256" key="3">
    <source>
        <dbReference type="ARBA" id="ARBA00022823"/>
    </source>
</evidence>
<dbReference type="InterPro" id="IPR000089">
    <property type="entry name" value="Biotin_lipoyl"/>
</dbReference>
<dbReference type="InterPro" id="IPR011053">
    <property type="entry name" value="Single_hybrid_motif"/>
</dbReference>
<dbReference type="SUPFAM" id="SSF47005">
    <property type="entry name" value="Peripheral subunit-binding domain of 2-oxo acid dehydrogenase complex"/>
    <property type="match status" value="2"/>
</dbReference>
<sequence length="425" mass="46657">MREVIMPALGAAQRTGRLVRWLKREGELVQAGEPLMEIETDKVTVEIEAPASGILTGIRIQEGEEAAVGQVIAWIVAPDESTPKAEEYPATEESIPSEASHPEIRATPVAARMAAEHGIDLREIRPEGGWIRKQDVLAYLEGRQRPASPSHPAGRIPASPKARRLAQELGIDLRQVQGSGPEGAVRAADVLAFHAAQVAAAPSPSSLPAVWRTMVERLTRSWPQTPHFYLQREARAARLLTWHERIQKRLSIRLTYTDLLIKLIAAALREHPRINAWWQEGTIVVHEEIHIGLAVATEEGLVVPVIHHADQLTLEEIAARRQELVERARAGRLRPEDVQGGTFTISNLGMYGVDAFMPVVNPPQAAILAVGRITERVVPTHGQPTVQPMLTLTLACDHRAIDGARAAQFLATLAELIEEPLGLLH</sequence>
<keyword evidence="7" id="KW-0670">Pyruvate</keyword>
<dbReference type="Proteomes" id="UP000236642">
    <property type="component" value="Unassembled WGS sequence"/>
</dbReference>
<dbReference type="AlphaFoldDB" id="A0A2H5Y661"/>
<keyword evidence="4 7" id="KW-0012">Acyltransferase</keyword>
<dbReference type="PROSITE" id="PS50968">
    <property type="entry name" value="BIOTINYL_LIPOYL"/>
    <property type="match status" value="1"/>
</dbReference>
<dbReference type="GO" id="GO:0045254">
    <property type="term" value="C:pyruvate dehydrogenase complex"/>
    <property type="evidence" value="ECO:0007669"/>
    <property type="project" value="InterPro"/>
</dbReference>
<organism evidence="7 8">
    <name type="scientific">Candidatus Thermoflexus japonica</name>
    <dbReference type="NCBI Taxonomy" id="2035417"/>
    <lineage>
        <taxon>Bacteria</taxon>
        <taxon>Bacillati</taxon>
        <taxon>Chloroflexota</taxon>
        <taxon>Thermoflexia</taxon>
        <taxon>Thermoflexales</taxon>
        <taxon>Thermoflexaceae</taxon>
        <taxon>Thermoflexus</taxon>
    </lineage>
</organism>
<dbReference type="Gene3D" id="4.10.320.10">
    <property type="entry name" value="E3-binding domain"/>
    <property type="match status" value="2"/>
</dbReference>
<gene>
    <name evidence="7" type="primary">pdhC_1</name>
    <name evidence="7" type="ORF">HRbin22_01179</name>
</gene>
<feature type="domain" description="Peripheral subunit-binding (PSBD)" evidence="6">
    <location>
        <begin position="105"/>
        <end position="140"/>
    </location>
</feature>
<evidence type="ECO:0000259" key="6">
    <source>
        <dbReference type="PROSITE" id="PS51826"/>
    </source>
</evidence>
<dbReference type="SUPFAM" id="SSF52777">
    <property type="entry name" value="CoA-dependent acyltransferases"/>
    <property type="match status" value="1"/>
</dbReference>
<dbReference type="PANTHER" id="PTHR23151:SF90">
    <property type="entry name" value="DIHYDROLIPOYLLYSINE-RESIDUE ACETYLTRANSFERASE COMPONENT OF PYRUVATE DEHYDROGENASE COMPLEX, MITOCHONDRIAL-RELATED"/>
    <property type="match status" value="1"/>
</dbReference>
<dbReference type="EMBL" id="BEHY01000021">
    <property type="protein sequence ID" value="GBD08933.1"/>
    <property type="molecule type" value="Genomic_DNA"/>
</dbReference>
<protein>
    <recommendedName>
        <fullName evidence="4">Dihydrolipoamide acetyltransferase component of pyruvate dehydrogenase complex</fullName>
        <ecNumber evidence="4">2.3.1.-</ecNumber>
    </recommendedName>
</protein>
<dbReference type="EC" id="2.3.1.-" evidence="4"/>
<reference evidence="8" key="1">
    <citation type="submission" date="2017-09" db="EMBL/GenBank/DDBJ databases">
        <title>Metaegenomics of thermophilic ammonia-oxidizing enrichment culture.</title>
        <authorList>
            <person name="Kato S."/>
            <person name="Suzuki K."/>
        </authorList>
    </citation>
    <scope>NUCLEOTIDE SEQUENCE [LARGE SCALE GENOMIC DNA]</scope>
</reference>
<comment type="similarity">
    <text evidence="2 4">Belongs to the 2-oxoacid dehydrogenase family.</text>
</comment>
<comment type="cofactor">
    <cofactor evidence="1 4">
        <name>(R)-lipoate</name>
        <dbReference type="ChEBI" id="CHEBI:83088"/>
    </cofactor>
</comment>
<dbReference type="GO" id="GO:0006086">
    <property type="term" value="P:pyruvate decarboxylation to acetyl-CoA"/>
    <property type="evidence" value="ECO:0007669"/>
    <property type="project" value="InterPro"/>
</dbReference>
<dbReference type="Gene3D" id="3.30.559.10">
    <property type="entry name" value="Chloramphenicol acetyltransferase-like domain"/>
    <property type="match status" value="1"/>
</dbReference>
<accession>A0A2H5Y661</accession>
<evidence type="ECO:0000259" key="5">
    <source>
        <dbReference type="PROSITE" id="PS50968"/>
    </source>
</evidence>